<dbReference type="RefSeq" id="WP_301415909.1">
    <property type="nucleotide sequence ID" value="NZ_CP098023.1"/>
</dbReference>
<name>A0ABY9EC32_9GAMM</name>
<evidence type="ECO:0000313" key="2">
    <source>
        <dbReference type="Proteomes" id="UP001321520"/>
    </source>
</evidence>
<keyword evidence="2" id="KW-1185">Reference proteome</keyword>
<dbReference type="PIRSF" id="PIRSF029287">
    <property type="entry name" value="UCP029287"/>
    <property type="match status" value="1"/>
</dbReference>
<organism evidence="1 2">
    <name type="scientific">Microbulbifer spongiae</name>
    <dbReference type="NCBI Taxonomy" id="2944933"/>
    <lineage>
        <taxon>Bacteria</taxon>
        <taxon>Pseudomonadati</taxon>
        <taxon>Pseudomonadota</taxon>
        <taxon>Gammaproteobacteria</taxon>
        <taxon>Cellvibrionales</taxon>
        <taxon>Microbulbiferaceae</taxon>
        <taxon>Microbulbifer</taxon>
    </lineage>
</organism>
<dbReference type="Pfam" id="PF09867">
    <property type="entry name" value="TagF_N"/>
    <property type="match status" value="1"/>
</dbReference>
<dbReference type="EMBL" id="CP098023">
    <property type="protein sequence ID" value="WKD50020.1"/>
    <property type="molecule type" value="Genomic_DNA"/>
</dbReference>
<dbReference type="InterPro" id="IPR038225">
    <property type="entry name" value="TagF_sf"/>
</dbReference>
<gene>
    <name evidence="1" type="primary">tagF</name>
    <name evidence="1" type="ORF">M8T91_00925</name>
</gene>
<sequence length="228" mass="24726">MSGIGLFGKLPGHGDFIQRQLPGSFVDVWDAWLQSAVRGSREIMGQQWLDYYLTSPIWHFVHGKGVIDESAWAGILVPSVDSVGRYFPLTIATALSPKVDAFAFLSAARQWYQSLSELAVSALQNRLHVDQLSAAFVSAPEGIGAASECRMQSEVYVASGDVSGVESSYGGLLGQICQRHFSCYSLWWCEGSQHLAPTSLLCPTLPTPESYCAMLGAGDPLPAKHPYP</sequence>
<dbReference type="InterPro" id="IPR017748">
    <property type="entry name" value="TagF"/>
</dbReference>
<dbReference type="Proteomes" id="UP001321520">
    <property type="component" value="Chromosome"/>
</dbReference>
<evidence type="ECO:0000313" key="1">
    <source>
        <dbReference type="EMBL" id="WKD50020.1"/>
    </source>
</evidence>
<protein>
    <submittedName>
        <fullName evidence="1">Type VI secretion system-associated protein TagF</fullName>
    </submittedName>
</protein>
<dbReference type="NCBIfam" id="TIGR03373">
    <property type="entry name" value="VI_minor_4"/>
    <property type="match status" value="1"/>
</dbReference>
<accession>A0ABY9EC32</accession>
<proteinExistence type="predicted"/>
<reference evidence="1 2" key="1">
    <citation type="submission" date="2022-05" db="EMBL/GenBank/DDBJ databases">
        <title>Microbulbifer sp. nov., isolated from sponge.</title>
        <authorList>
            <person name="Gao L."/>
        </authorList>
    </citation>
    <scope>NUCLEOTIDE SEQUENCE [LARGE SCALE GENOMIC DNA]</scope>
    <source>
        <strain evidence="1 2">MI-G</strain>
    </source>
</reference>
<dbReference type="Gene3D" id="3.40.1730.10">
    <property type="entry name" value="pa0076 domain"/>
    <property type="match status" value="1"/>
</dbReference>